<evidence type="ECO:0000256" key="15">
    <source>
        <dbReference type="HAMAP-Rule" id="MF_01200"/>
    </source>
</evidence>
<dbReference type="CDD" id="cd04725">
    <property type="entry name" value="OMP_decarboxylase_like"/>
    <property type="match status" value="1"/>
</dbReference>
<dbReference type="InterPro" id="IPR004467">
    <property type="entry name" value="Or_phspho_trans_dom"/>
</dbReference>
<comment type="similarity">
    <text evidence="5">In the C-terminal section; belongs to the OMP decarboxylase family.</text>
</comment>
<dbReference type="GO" id="GO:0005829">
    <property type="term" value="C:cytosol"/>
    <property type="evidence" value="ECO:0007669"/>
    <property type="project" value="TreeGrafter"/>
</dbReference>
<evidence type="ECO:0000256" key="16">
    <source>
        <dbReference type="HAMAP-Rule" id="MF_01208"/>
    </source>
</evidence>
<dbReference type="Pfam" id="PF00156">
    <property type="entry name" value="Pribosyltran"/>
    <property type="match status" value="1"/>
</dbReference>
<dbReference type="NCBIfam" id="TIGR01740">
    <property type="entry name" value="pyrF"/>
    <property type="match status" value="1"/>
</dbReference>
<comment type="caution">
    <text evidence="16">Lacks conserved residue(s) required for the propagation of feature annotation.</text>
</comment>
<dbReference type="InterPro" id="IPR018089">
    <property type="entry name" value="OMPdecase_AS"/>
</dbReference>
<dbReference type="GO" id="GO:0006207">
    <property type="term" value="P:'de novo' pyrimidine nucleobase biosynthetic process"/>
    <property type="evidence" value="ECO:0007669"/>
    <property type="project" value="InterPro"/>
</dbReference>
<comment type="similarity">
    <text evidence="4">In the N-terminal section; belongs to the purine/pyrimidine phosphoribosyltransferase family.</text>
</comment>
<keyword evidence="7 16" id="KW-0328">Glycosyltransferase</keyword>
<feature type="active site" description="For OMPdecase activity" evidence="17">
    <location>
        <position position="65"/>
    </location>
</feature>
<comment type="pathway">
    <text evidence="3 16">Pyrimidine metabolism; UMP biosynthesis via de novo pathway; UMP from orotate: step 1/2.</text>
</comment>
<evidence type="ECO:0000256" key="14">
    <source>
        <dbReference type="ARBA" id="ARBA00061012"/>
    </source>
</evidence>
<feature type="active site" description="Proton donor" evidence="15">
    <location>
        <position position="65"/>
    </location>
</feature>
<dbReference type="PANTHER" id="PTHR32119:SF2">
    <property type="entry name" value="OROTIDINE 5'-PHOSPHATE DECARBOXYLASE"/>
    <property type="match status" value="1"/>
</dbReference>
<dbReference type="NCBIfam" id="NF001273">
    <property type="entry name" value="PRK00230.1"/>
    <property type="match status" value="1"/>
</dbReference>
<keyword evidence="12" id="KW-0511">Multifunctional enzyme</keyword>
<comment type="similarity">
    <text evidence="14 15">Belongs to the OMP decarboxylase family. Type 1 subfamily.</text>
</comment>
<dbReference type="HAMAP" id="MF_01200_B">
    <property type="entry name" value="OMPdecase_type1_B"/>
    <property type="match status" value="1"/>
</dbReference>
<reference evidence="20" key="1">
    <citation type="journal article" date="2021" name="PeerJ">
        <title>Extensive microbial diversity within the chicken gut microbiome revealed by metagenomics and culture.</title>
        <authorList>
            <person name="Gilroy R."/>
            <person name="Ravi A."/>
            <person name="Getino M."/>
            <person name="Pursley I."/>
            <person name="Horton D.L."/>
            <person name="Alikhan N.F."/>
            <person name="Baker D."/>
            <person name="Gharbi K."/>
            <person name="Hall N."/>
            <person name="Watson M."/>
            <person name="Adriaenssens E.M."/>
            <person name="Foster-Nyarko E."/>
            <person name="Jarju S."/>
            <person name="Secka A."/>
            <person name="Antonio M."/>
            <person name="Oren A."/>
            <person name="Chaudhuri R.R."/>
            <person name="La Ragione R."/>
            <person name="Hildebrand F."/>
            <person name="Pallen M.J."/>
        </authorList>
    </citation>
    <scope>NUCLEOTIDE SEQUENCE</scope>
    <source>
        <strain evidence="20">ChiHejej3B27-2180</strain>
    </source>
</reference>
<dbReference type="EMBL" id="DXGK01000014">
    <property type="protein sequence ID" value="HIW69869.1"/>
    <property type="molecule type" value="Genomic_DNA"/>
</dbReference>
<dbReference type="EC" id="4.1.1.23" evidence="15"/>
<comment type="similarity">
    <text evidence="16">Belongs to the purine/pyrimidine phosphoribosyltransferase family. PyrE subfamily.</text>
</comment>
<keyword evidence="9 15" id="KW-0210">Decarboxylase</keyword>
<dbReference type="InterPro" id="IPR047596">
    <property type="entry name" value="OMPdecase_bac"/>
</dbReference>
<dbReference type="PANTHER" id="PTHR32119">
    <property type="entry name" value="OROTIDINE 5'-PHOSPHATE DECARBOXYLASE"/>
    <property type="match status" value="1"/>
</dbReference>
<dbReference type="PROSITE" id="PS00156">
    <property type="entry name" value="OMPDECASE"/>
    <property type="match status" value="1"/>
</dbReference>
<dbReference type="GO" id="GO:0044205">
    <property type="term" value="P:'de novo' UMP biosynthetic process"/>
    <property type="evidence" value="ECO:0007669"/>
    <property type="project" value="UniProtKB-UniRule"/>
</dbReference>
<comment type="caution">
    <text evidence="20">The sequence shown here is derived from an EMBL/GenBank/DDBJ whole genome shotgun (WGS) entry which is preliminary data.</text>
</comment>
<sequence>MRRFEPIVAIDVATKEEATALFDKLAVDPQTRPIVKIGMELYYGYGPAIIREAQSRGFAVFLDLKLHDIPNTVKRAMVAVGKLGVAFTTIQAAGGSEMLKAGLAGLQEGAKQAGVKAPNLLAITQLTSIDDQILHNEQHVDLSLIESVQSYARLADRCDLAGVICSAKEVQAIRKVVSDDFLCITPGIRPKQNSNDDQKRVVTPAEAHQLGSNSIVVGRPITRAADPVAAYQQIREQFLAGDQPETPAGVDVAVANHEQAARDVAADLLKIKAVTLQPSKPFTWASGLHSPIYTDNRLTISYPETRQHIFHGMAALINKYFPDAEVIAGTATAGIPHASWVAEELNLPLIYVRSKPKDHGRGKQLEGAMKNGQKVVVIDDLISTGGSVLRVVDAVQKEGGEVIGVVSVFTYQLPAADENFKAAGLTYHSVTNYTKLIETAEEQHLISSDELQSLHAWRKDPQAWSDAH</sequence>
<evidence type="ECO:0000256" key="2">
    <source>
        <dbReference type="ARBA" id="ARBA00004861"/>
    </source>
</evidence>
<dbReference type="InterPro" id="IPR013785">
    <property type="entry name" value="Aldolase_TIM"/>
</dbReference>
<evidence type="ECO:0000256" key="6">
    <source>
        <dbReference type="ARBA" id="ARBA00011738"/>
    </source>
</evidence>
<feature type="binding site" evidence="15 18">
    <location>
        <position position="219"/>
    </location>
    <ligand>
        <name>substrate</name>
    </ligand>
</feature>
<evidence type="ECO:0000256" key="8">
    <source>
        <dbReference type="ARBA" id="ARBA00022679"/>
    </source>
</evidence>
<keyword evidence="16" id="KW-0460">Magnesium</keyword>
<dbReference type="GO" id="GO:0004588">
    <property type="term" value="F:orotate phosphoribosyltransferase activity"/>
    <property type="evidence" value="ECO:0007669"/>
    <property type="project" value="UniProtKB-UniRule"/>
</dbReference>
<keyword evidence="8 16" id="KW-0808">Transferase</keyword>
<dbReference type="NCBIfam" id="TIGR00336">
    <property type="entry name" value="pyrE"/>
    <property type="match status" value="1"/>
</dbReference>
<evidence type="ECO:0000256" key="18">
    <source>
        <dbReference type="PIRSR" id="PIRSR614732-2"/>
    </source>
</evidence>
<reference evidence="20" key="2">
    <citation type="submission" date="2021-04" db="EMBL/GenBank/DDBJ databases">
        <authorList>
            <person name="Gilroy R."/>
        </authorList>
    </citation>
    <scope>NUCLEOTIDE SEQUENCE</scope>
    <source>
        <strain evidence="20">ChiHejej3B27-2180</strain>
    </source>
</reference>
<comment type="catalytic activity">
    <reaction evidence="16">
        <text>orotidine 5'-phosphate + diphosphate = orotate + 5-phospho-alpha-D-ribose 1-diphosphate</text>
        <dbReference type="Rhea" id="RHEA:10380"/>
        <dbReference type="ChEBI" id="CHEBI:30839"/>
        <dbReference type="ChEBI" id="CHEBI:33019"/>
        <dbReference type="ChEBI" id="CHEBI:57538"/>
        <dbReference type="ChEBI" id="CHEBI:58017"/>
        <dbReference type="EC" id="2.4.2.10"/>
    </reaction>
</comment>
<dbReference type="Pfam" id="PF00215">
    <property type="entry name" value="OMPdecase"/>
    <property type="match status" value="1"/>
</dbReference>
<dbReference type="Gene3D" id="3.20.20.70">
    <property type="entry name" value="Aldolase class I"/>
    <property type="match status" value="1"/>
</dbReference>
<evidence type="ECO:0000256" key="4">
    <source>
        <dbReference type="ARBA" id="ARBA00006221"/>
    </source>
</evidence>
<feature type="binding site" description="in other chain" evidence="16">
    <location>
        <begin position="379"/>
        <end position="387"/>
    </location>
    <ligand>
        <name>5-phospho-alpha-D-ribose 1-diphosphate</name>
        <dbReference type="ChEBI" id="CHEBI:58017"/>
        <note>ligand shared between dimeric partners</note>
    </ligand>
</feature>
<evidence type="ECO:0000256" key="9">
    <source>
        <dbReference type="ARBA" id="ARBA00022793"/>
    </source>
</evidence>
<evidence type="ECO:0000313" key="20">
    <source>
        <dbReference type="EMBL" id="HIW69869.1"/>
    </source>
</evidence>
<dbReference type="InterPro" id="IPR014732">
    <property type="entry name" value="OMPdecase"/>
</dbReference>
<organism evidence="20 21">
    <name type="scientific">Candidatus Limosilactobacillus merdipullorum</name>
    <dbReference type="NCBI Taxonomy" id="2838653"/>
    <lineage>
        <taxon>Bacteria</taxon>
        <taxon>Bacillati</taxon>
        <taxon>Bacillota</taxon>
        <taxon>Bacilli</taxon>
        <taxon>Lactobacillales</taxon>
        <taxon>Lactobacillaceae</taxon>
        <taxon>Limosilactobacillus</taxon>
    </lineage>
</organism>
<feature type="binding site" evidence="16">
    <location>
        <position position="383"/>
    </location>
    <ligand>
        <name>orotate</name>
        <dbReference type="ChEBI" id="CHEBI:30839"/>
    </ligand>
</feature>
<feature type="binding site" evidence="16">
    <location>
        <position position="359"/>
    </location>
    <ligand>
        <name>5-phospho-alpha-D-ribose 1-diphosphate</name>
        <dbReference type="ChEBI" id="CHEBI:58017"/>
        <note>ligand shared between dimeric partners</note>
    </ligand>
</feature>
<dbReference type="SMART" id="SM00934">
    <property type="entry name" value="OMPdecase"/>
    <property type="match status" value="1"/>
</dbReference>
<comment type="cofactor">
    <cofactor evidence="16">
        <name>Mg(2+)</name>
        <dbReference type="ChEBI" id="CHEBI:18420"/>
    </cofactor>
</comment>
<feature type="binding site" evidence="15 18">
    <location>
        <position position="189"/>
    </location>
    <ligand>
        <name>substrate</name>
    </ligand>
</feature>
<dbReference type="InterPro" id="IPR000836">
    <property type="entry name" value="PRTase_dom"/>
</dbReference>
<keyword evidence="10 15" id="KW-0665">Pyrimidine biosynthesis</keyword>
<dbReference type="InterPro" id="IPR023031">
    <property type="entry name" value="OPRT"/>
</dbReference>
<evidence type="ECO:0000256" key="12">
    <source>
        <dbReference type="ARBA" id="ARBA00023268"/>
    </source>
</evidence>
<evidence type="ECO:0000256" key="1">
    <source>
        <dbReference type="ARBA" id="ARBA00002356"/>
    </source>
</evidence>
<feature type="domain" description="Orotidine 5'-phosphate decarboxylase" evidence="19">
    <location>
        <begin position="5"/>
        <end position="234"/>
    </location>
</feature>
<comment type="subunit">
    <text evidence="6 15">Homodimer.</text>
</comment>
<feature type="binding site" evidence="15 18">
    <location>
        <position position="36"/>
    </location>
    <ligand>
        <name>substrate</name>
    </ligand>
</feature>
<feature type="binding site" evidence="15 18">
    <location>
        <position position="127"/>
    </location>
    <ligand>
        <name>substrate</name>
    </ligand>
</feature>
<dbReference type="HAMAP" id="MF_01208">
    <property type="entry name" value="PyrE"/>
    <property type="match status" value="1"/>
</dbReference>
<dbReference type="FunFam" id="3.20.20.70:FF:000015">
    <property type="entry name" value="Orotidine 5'-phosphate decarboxylase"/>
    <property type="match status" value="1"/>
</dbReference>
<feature type="binding site" evidence="15 18">
    <location>
        <position position="198"/>
    </location>
    <ligand>
        <name>substrate</name>
    </ligand>
</feature>
<feature type="active site" description="For OMPdecase activity" evidence="17">
    <location>
        <position position="63"/>
    </location>
</feature>
<name>A0A9D1U410_9LACO</name>
<accession>A0A9D1U410</accession>
<dbReference type="GO" id="GO:0000287">
    <property type="term" value="F:magnesium ion binding"/>
    <property type="evidence" value="ECO:0007669"/>
    <property type="project" value="UniProtKB-UniRule"/>
</dbReference>
<evidence type="ECO:0000256" key="3">
    <source>
        <dbReference type="ARBA" id="ARBA00004889"/>
    </source>
</evidence>
<gene>
    <name evidence="16" type="primary">pyrE</name>
    <name evidence="15" type="synonym">pyrF</name>
    <name evidence="20" type="ORF">H9876_00590</name>
</gene>
<evidence type="ECO:0000256" key="11">
    <source>
        <dbReference type="ARBA" id="ARBA00023239"/>
    </source>
</evidence>
<dbReference type="InterPro" id="IPR011060">
    <property type="entry name" value="RibuloseP-bd_barrel"/>
</dbReference>
<feature type="binding site" evidence="15">
    <location>
        <begin position="63"/>
        <end position="72"/>
    </location>
    <ligand>
        <name>substrate</name>
    </ligand>
</feature>
<dbReference type="Gene3D" id="3.40.50.2020">
    <property type="match status" value="1"/>
</dbReference>
<comment type="catalytic activity">
    <reaction evidence="13 15">
        <text>orotidine 5'-phosphate + H(+) = UMP + CO2</text>
        <dbReference type="Rhea" id="RHEA:11596"/>
        <dbReference type="ChEBI" id="CHEBI:15378"/>
        <dbReference type="ChEBI" id="CHEBI:16526"/>
        <dbReference type="ChEBI" id="CHEBI:57538"/>
        <dbReference type="ChEBI" id="CHEBI:57865"/>
        <dbReference type="EC" id="4.1.1.23"/>
    </reaction>
</comment>
<comment type="pathway">
    <text evidence="2 15">Pyrimidine metabolism; UMP biosynthesis via de novo pathway; UMP from orotate: step 2/2.</text>
</comment>
<dbReference type="AlphaFoldDB" id="A0A9D1U410"/>
<dbReference type="CDD" id="cd06223">
    <property type="entry name" value="PRTases_typeI"/>
    <property type="match status" value="1"/>
</dbReference>
<dbReference type="Proteomes" id="UP000886878">
    <property type="component" value="Unassembled WGS sequence"/>
</dbReference>
<feature type="binding site" evidence="15 18">
    <location>
        <position position="11"/>
    </location>
    <ligand>
        <name>substrate</name>
    </ligand>
</feature>
<protein>
    <recommendedName>
        <fullName evidence="15 16">Multifunctional fusion protein</fullName>
    </recommendedName>
    <domain>
        <recommendedName>
            <fullName evidence="15">Orotidine 5'-phosphate decarboxylase</fullName>
            <ecNumber evidence="15">4.1.1.23</ecNumber>
        </recommendedName>
        <alternativeName>
            <fullName evidence="15">OMP decarboxylase</fullName>
            <shortName evidence="15">OMPDCase</shortName>
            <shortName evidence="15">OMPdecase</shortName>
        </alternativeName>
    </domain>
    <domain>
        <recommendedName>
            <fullName evidence="16">Orotate phosphoribosyltransferase</fullName>
            <shortName evidence="16">OPRT</shortName>
            <shortName evidence="16">OPRTase</shortName>
            <ecNumber evidence="16">2.4.2.10</ecNumber>
        </recommendedName>
    </domain>
</protein>
<evidence type="ECO:0000256" key="7">
    <source>
        <dbReference type="ARBA" id="ARBA00022676"/>
    </source>
</evidence>
<evidence type="ECO:0000259" key="19">
    <source>
        <dbReference type="SMART" id="SM00934"/>
    </source>
</evidence>
<dbReference type="InterPro" id="IPR001754">
    <property type="entry name" value="OMPdeCOase_dom"/>
</dbReference>
<comment type="function">
    <text evidence="16">Catalyzes the transfer of a ribosyl phosphate group from 5-phosphoribose 1-diphosphate to orotate, leading to the formation of orotidine monophosphate (OMP).</text>
</comment>
<comment type="function">
    <text evidence="1 15">Catalyzes the decarboxylation of orotidine 5'-monophosphate (OMP) to uridine 5'-monophosphate (UMP).</text>
</comment>
<dbReference type="InterPro" id="IPR029057">
    <property type="entry name" value="PRTase-like"/>
</dbReference>
<dbReference type="GO" id="GO:0004590">
    <property type="term" value="F:orotidine-5'-phosphate decarboxylase activity"/>
    <property type="evidence" value="ECO:0007669"/>
    <property type="project" value="UniProtKB-UniRule"/>
</dbReference>
<evidence type="ECO:0000313" key="21">
    <source>
        <dbReference type="Proteomes" id="UP000886878"/>
    </source>
</evidence>
<dbReference type="SUPFAM" id="SSF53271">
    <property type="entry name" value="PRTase-like"/>
    <property type="match status" value="1"/>
</dbReference>
<evidence type="ECO:0000256" key="13">
    <source>
        <dbReference type="ARBA" id="ARBA00049157"/>
    </source>
</evidence>
<dbReference type="SUPFAM" id="SSF51366">
    <property type="entry name" value="Ribulose-phoshate binding barrel"/>
    <property type="match status" value="1"/>
</dbReference>
<dbReference type="EC" id="2.4.2.10" evidence="16"/>
<keyword evidence="11 15" id="KW-0456">Lyase</keyword>
<feature type="binding site" evidence="16">
    <location>
        <position position="353"/>
    </location>
    <ligand>
        <name>5-phospho-alpha-D-ribose 1-diphosphate</name>
        <dbReference type="ChEBI" id="CHEBI:58017"/>
        <note>ligand shared between dimeric partners</note>
    </ligand>
</feature>
<feature type="binding site" evidence="15 18">
    <location>
        <position position="218"/>
    </location>
    <ligand>
        <name>substrate</name>
    </ligand>
</feature>
<feature type="binding site" evidence="16">
    <location>
        <position position="357"/>
    </location>
    <ligand>
        <name>5-phospho-alpha-D-ribose 1-diphosphate</name>
        <dbReference type="ChEBI" id="CHEBI:58017"/>
        <note>ligand shared between dimeric partners</note>
    </ligand>
</feature>
<feature type="active site" description="For OMPdecase activity" evidence="17">
    <location>
        <position position="68"/>
    </location>
</feature>
<proteinExistence type="inferred from homology"/>
<evidence type="ECO:0000256" key="5">
    <source>
        <dbReference type="ARBA" id="ARBA00009769"/>
    </source>
</evidence>
<evidence type="ECO:0000256" key="10">
    <source>
        <dbReference type="ARBA" id="ARBA00022975"/>
    </source>
</evidence>
<evidence type="ECO:0000256" key="17">
    <source>
        <dbReference type="PIRSR" id="PIRSR614732-1"/>
    </source>
</evidence>